<proteinExistence type="predicted"/>
<reference evidence="1 2" key="1">
    <citation type="journal article" date="2021" name="Appl. Microbiol. Biotechnol.">
        <title>Biotechnological applications of marine bacteria in bioremediation of environments polluted with hydrocarbons and plastics.</title>
        <authorList>
            <person name="Muriel-Millan L.F."/>
            <person name="Millan-Lopez S."/>
            <person name="Pardo-Lopez L."/>
        </authorList>
    </citation>
    <scope>NUCLEOTIDE SEQUENCE [LARGE SCALE GENOMIC DNA]</scope>
    <source>
        <strain evidence="1 2">GOM4</strain>
    </source>
</reference>
<evidence type="ECO:0000313" key="2">
    <source>
        <dbReference type="Proteomes" id="UP000782475"/>
    </source>
</evidence>
<organism evidence="1 2">
    <name type="scientific">Stutzerimonas chloritidismutans</name>
    <name type="common">Pseudomonas chloritidismutans</name>
    <dbReference type="NCBI Taxonomy" id="203192"/>
    <lineage>
        <taxon>Bacteria</taxon>
        <taxon>Pseudomonadati</taxon>
        <taxon>Pseudomonadota</taxon>
        <taxon>Gammaproteobacteria</taxon>
        <taxon>Pseudomonadales</taxon>
        <taxon>Pseudomonadaceae</taxon>
        <taxon>Stutzerimonas</taxon>
    </lineage>
</organism>
<accession>A0ACC5VEX2</accession>
<gene>
    <name evidence="1" type="ORF">KJJ99_04800</name>
</gene>
<dbReference type="EMBL" id="JAHHFP010000011">
    <property type="protein sequence ID" value="MBX7271116.1"/>
    <property type="molecule type" value="Genomic_DNA"/>
</dbReference>
<comment type="caution">
    <text evidence="1">The sequence shown here is derived from an EMBL/GenBank/DDBJ whole genome shotgun (WGS) entry which is preliminary data.</text>
</comment>
<name>A0ACC5VEX2_STUCH</name>
<keyword evidence="2" id="KW-1185">Reference proteome</keyword>
<protein>
    <submittedName>
        <fullName evidence="1">Uncharacterized protein</fullName>
    </submittedName>
</protein>
<dbReference type="Proteomes" id="UP000782475">
    <property type="component" value="Unassembled WGS sequence"/>
</dbReference>
<sequence>MRSGNLNTPADLVELDGQLRPGVLDWLWVGIRSKESAEPPAATGLRAPAKVTVRAWWHEDLRAGRYVRTADRLLLIDDVRDFTGQRAEVVITCSELAGTPGEYRPLEGVPTPCRVHLTHEAPYRDELGQTTDYRTRAEVALIEVGRPQPDDQLVVGGTLYNVIAYADDSDDGVVRGLWLEKV</sequence>
<evidence type="ECO:0000313" key="1">
    <source>
        <dbReference type="EMBL" id="MBX7271116.1"/>
    </source>
</evidence>